<keyword evidence="1" id="KW-0732">Signal</keyword>
<reference evidence="2 3" key="1">
    <citation type="journal article" date="2012" name="J. Bacteriol.">
        <title>Genome Sequence of the Filamentous Bacterium Fibrisoma limi BUZ 3T.</title>
        <authorList>
            <person name="Filippini M."/>
            <person name="Qi W."/>
            <person name="Jaenicke S."/>
            <person name="Goesmann A."/>
            <person name="Smits T.H."/>
            <person name="Bagheri H.C."/>
        </authorList>
    </citation>
    <scope>NUCLEOTIDE SEQUENCE [LARGE SCALE GENOMIC DNA]</scope>
    <source>
        <strain evidence="3">BUZ 3T</strain>
    </source>
</reference>
<evidence type="ECO:0000313" key="2">
    <source>
        <dbReference type="EMBL" id="CCH51798.1"/>
    </source>
</evidence>
<dbReference type="AlphaFoldDB" id="I2GD24"/>
<dbReference type="OrthoDB" id="1116368at2"/>
<keyword evidence="3" id="KW-1185">Reference proteome</keyword>
<sequence length="376" mass="43158">MKTLLLGLLFLPFLGFAQSVQITQEDLQRTESFLLLQDGSVVRGRIIRQDSTLITVQKRNGESTFIEADQLVRITATRLNEPAVVDLQRPSPYTVFVFKDGTQVEGKFVRRDSTMITVRKRDGRLTYFEPELLLRVDSAQAVAAAPDSGRTFPNRFAAWLLTDQSAFNPEKGRGYYRNVWLAYNEVGYGITSWWSVSGNIVAIPGLDIRDVYIDGLETRLSTKISIPVSKQFRFGLRATYQPTKRYDYYRVDEQWTFHALASIGDSQQNVTIGYGQTRYRNTNGQSRSFVTLGLAQRLTHNLTLVSENAIYPDRRFSDPLYTLSAALRLNRQRHAFDLGVYSFIFQEFYNQQGQIRTRHRFVPLPYIGYNLIIGRP</sequence>
<evidence type="ECO:0000256" key="1">
    <source>
        <dbReference type="SAM" id="SignalP"/>
    </source>
</evidence>
<organism evidence="2 3">
    <name type="scientific">Fibrisoma limi BUZ 3</name>
    <dbReference type="NCBI Taxonomy" id="1185876"/>
    <lineage>
        <taxon>Bacteria</taxon>
        <taxon>Pseudomonadati</taxon>
        <taxon>Bacteroidota</taxon>
        <taxon>Cytophagia</taxon>
        <taxon>Cytophagales</taxon>
        <taxon>Spirosomataceae</taxon>
        <taxon>Fibrisoma</taxon>
    </lineage>
</organism>
<accession>I2GD24</accession>
<evidence type="ECO:0008006" key="4">
    <source>
        <dbReference type="Google" id="ProtNLM"/>
    </source>
</evidence>
<comment type="caution">
    <text evidence="2">The sequence shown here is derived from an EMBL/GenBank/DDBJ whole genome shotgun (WGS) entry which is preliminary data.</text>
</comment>
<feature type="signal peptide" evidence="1">
    <location>
        <begin position="1"/>
        <end position="17"/>
    </location>
</feature>
<name>I2GD24_9BACT</name>
<dbReference type="eggNOG" id="ENOG5032W4V">
    <property type="taxonomic scope" value="Bacteria"/>
</dbReference>
<protein>
    <recommendedName>
        <fullName evidence="4">DUF481 domain-containing protein</fullName>
    </recommendedName>
</protein>
<proteinExistence type="predicted"/>
<feature type="chain" id="PRO_5003659386" description="DUF481 domain-containing protein" evidence="1">
    <location>
        <begin position="18"/>
        <end position="376"/>
    </location>
</feature>
<dbReference type="RefSeq" id="WP_009280384.1">
    <property type="nucleotide sequence ID" value="NZ_CAIT01000004.1"/>
</dbReference>
<dbReference type="Proteomes" id="UP000009309">
    <property type="component" value="Unassembled WGS sequence"/>
</dbReference>
<gene>
    <name evidence="2" type="ORF">BN8_00744</name>
</gene>
<dbReference type="EMBL" id="CAIT01000004">
    <property type="protein sequence ID" value="CCH51798.1"/>
    <property type="molecule type" value="Genomic_DNA"/>
</dbReference>
<evidence type="ECO:0000313" key="3">
    <source>
        <dbReference type="Proteomes" id="UP000009309"/>
    </source>
</evidence>